<gene>
    <name evidence="2" type="ORF">Cvel_4128</name>
</gene>
<name>A0A0G4G3D3_9ALVE</name>
<feature type="compositionally biased region" description="Basic and acidic residues" evidence="1">
    <location>
        <begin position="87"/>
        <end position="96"/>
    </location>
</feature>
<organism evidence="2">
    <name type="scientific">Chromera velia CCMP2878</name>
    <dbReference type="NCBI Taxonomy" id="1169474"/>
    <lineage>
        <taxon>Eukaryota</taxon>
        <taxon>Sar</taxon>
        <taxon>Alveolata</taxon>
        <taxon>Colpodellida</taxon>
        <taxon>Chromeraceae</taxon>
        <taxon>Chromera</taxon>
    </lineage>
</organism>
<dbReference type="AlphaFoldDB" id="A0A0G4G3D3"/>
<evidence type="ECO:0000256" key="1">
    <source>
        <dbReference type="SAM" id="MobiDB-lite"/>
    </source>
</evidence>
<protein>
    <submittedName>
        <fullName evidence="2">Uncharacterized protein</fullName>
    </submittedName>
</protein>
<accession>A0A0G4G3D3</accession>
<feature type="region of interest" description="Disordered" evidence="1">
    <location>
        <begin position="1"/>
        <end position="97"/>
    </location>
</feature>
<feature type="compositionally biased region" description="Acidic residues" evidence="1">
    <location>
        <begin position="16"/>
        <end position="29"/>
    </location>
</feature>
<feature type="compositionally biased region" description="Basic residues" evidence="1">
    <location>
        <begin position="70"/>
        <end position="83"/>
    </location>
</feature>
<reference evidence="2" key="1">
    <citation type="submission" date="2014-11" db="EMBL/GenBank/DDBJ databases">
        <authorList>
            <person name="Otto D Thomas"/>
            <person name="Naeem Raeece"/>
        </authorList>
    </citation>
    <scope>NUCLEOTIDE SEQUENCE</scope>
</reference>
<feature type="region of interest" description="Disordered" evidence="1">
    <location>
        <begin position="154"/>
        <end position="182"/>
    </location>
</feature>
<evidence type="ECO:0000313" key="2">
    <source>
        <dbReference type="EMBL" id="CEM22651.1"/>
    </source>
</evidence>
<feature type="compositionally biased region" description="Basic and acidic residues" evidence="1">
    <location>
        <begin position="1"/>
        <end position="11"/>
    </location>
</feature>
<dbReference type="EMBL" id="CDMZ01000849">
    <property type="protein sequence ID" value="CEM22651.1"/>
    <property type="molecule type" value="Genomic_DNA"/>
</dbReference>
<dbReference type="VEuPathDB" id="CryptoDB:Cvel_4128"/>
<proteinExistence type="predicted"/>
<sequence>MQVGRRPRDEPPPLLDSDDEEDITPEEEAAYQRYLAKERKRNLQVPQAAVQKTNNRANYVGSGRFPPVPHRGRGGRGSGRGRGRGGGPDRGEREQYDQNEIADDYRCAHCGRKGGHEDGFYCKAQQHLCMICDALGKVGYHFEQVCPVGKERRAAKTGGNRGGFNAPNRSGSQTGRGGFQKGDTYLVENVGEKETTQKTTTSWFDRMVEEATTGDPHSTFRVREELY</sequence>